<dbReference type="SUPFAM" id="SSF50969">
    <property type="entry name" value="YVTN repeat-like/Quinoprotein amine dehydrogenase"/>
    <property type="match status" value="1"/>
</dbReference>
<dbReference type="InterPro" id="IPR011044">
    <property type="entry name" value="Quino_amine_DH_bsu"/>
</dbReference>
<gene>
    <name evidence="1" type="ORF">IAB90_02870</name>
</gene>
<dbReference type="Proteomes" id="UP000824179">
    <property type="component" value="Unassembled WGS sequence"/>
</dbReference>
<dbReference type="AlphaFoldDB" id="A0A9D1DB22"/>
<sequence length="602" mass="68317">MKSKKRLAIIIILAVVAALALGLGLGFGLRAKWVGELEGIRYPDENVGYKSTVNYTRRERYKRFGKWGDAYSLKYITEQSPKNDGVWMYSNSDGETSNFAYDYYFAGDLVYKMYEDSGETSLEYVYSSSEINKKPLYNYIKIIFDKSGGNIVRDCASWLTKTVGGGRSTYRFSIPQNYLSENGINYPGVGGDNKPMRNISFTIQVDNRTKLLTHAVCEIEYWVPADVWYGGTWVGNMFFPGDIHYEPAHYVKTNVEFNFEYGDVKVDYPAVLDRYIAEAEYRFFDGSTVCKGEYAEGSRPEGGEGVEYFRFPADGGQAPYASRLQVFADEDMLTAAYGDNLDVYRISTMEKLCSLSFNANVVTSYCADSKLLVRTNSLLFGGKTDDDRKQIKEGYYMFDTSDFSLLYEFAHDSDFEFYNESYAADCYVFFDGDKILSITVGLTSYYIDMVTGEVSEYRVYGISKIVRFDKSTHLVYTQDWGDDHWDTIDMRTGATGTAAECPVFVERLPVPDYYPDDEEFGGVNKVLWSGKNHALVLLVNYTKQKFGFAVLNKNTNSYVCIFQTFYGVWPHNYDSCMQLGGKLYVVCEGSVAVFDMAALGLE</sequence>
<reference evidence="1" key="1">
    <citation type="submission" date="2020-10" db="EMBL/GenBank/DDBJ databases">
        <authorList>
            <person name="Gilroy R."/>
        </authorList>
    </citation>
    <scope>NUCLEOTIDE SEQUENCE</scope>
    <source>
        <strain evidence="1">ChiW25-3613</strain>
    </source>
</reference>
<evidence type="ECO:0000313" key="2">
    <source>
        <dbReference type="Proteomes" id="UP000824179"/>
    </source>
</evidence>
<reference evidence="1" key="2">
    <citation type="journal article" date="2021" name="PeerJ">
        <title>Extensive microbial diversity within the chicken gut microbiome revealed by metagenomics and culture.</title>
        <authorList>
            <person name="Gilroy R."/>
            <person name="Ravi A."/>
            <person name="Getino M."/>
            <person name="Pursley I."/>
            <person name="Horton D.L."/>
            <person name="Alikhan N.F."/>
            <person name="Baker D."/>
            <person name="Gharbi K."/>
            <person name="Hall N."/>
            <person name="Watson M."/>
            <person name="Adriaenssens E.M."/>
            <person name="Foster-Nyarko E."/>
            <person name="Jarju S."/>
            <person name="Secka A."/>
            <person name="Antonio M."/>
            <person name="Oren A."/>
            <person name="Chaudhuri R.R."/>
            <person name="La Ragione R."/>
            <person name="Hildebrand F."/>
            <person name="Pallen M.J."/>
        </authorList>
    </citation>
    <scope>NUCLEOTIDE SEQUENCE</scope>
    <source>
        <strain evidence="1">ChiW25-3613</strain>
    </source>
</reference>
<protein>
    <submittedName>
        <fullName evidence="1">Uncharacterized protein</fullName>
    </submittedName>
</protein>
<organism evidence="1 2">
    <name type="scientific">Candidatus Coproplasma stercoripullorum</name>
    <dbReference type="NCBI Taxonomy" id="2840751"/>
    <lineage>
        <taxon>Bacteria</taxon>
        <taxon>Bacillati</taxon>
        <taxon>Bacillota</taxon>
        <taxon>Clostridia</taxon>
        <taxon>Eubacteriales</taxon>
        <taxon>Candidatus Coproplasma</taxon>
    </lineage>
</organism>
<proteinExistence type="predicted"/>
<evidence type="ECO:0000313" key="1">
    <source>
        <dbReference type="EMBL" id="HIR39303.1"/>
    </source>
</evidence>
<name>A0A9D1DB22_9FIRM</name>
<comment type="caution">
    <text evidence="1">The sequence shown here is derived from an EMBL/GenBank/DDBJ whole genome shotgun (WGS) entry which is preliminary data.</text>
</comment>
<accession>A0A9D1DB22</accession>
<dbReference type="EMBL" id="DVHB01000052">
    <property type="protein sequence ID" value="HIR39303.1"/>
    <property type="molecule type" value="Genomic_DNA"/>
</dbReference>